<evidence type="ECO:0000256" key="2">
    <source>
        <dbReference type="SAM" id="MobiDB-lite"/>
    </source>
</evidence>
<dbReference type="InterPro" id="IPR011992">
    <property type="entry name" value="EF-hand-dom_pair"/>
</dbReference>
<dbReference type="InterPro" id="IPR002048">
    <property type="entry name" value="EF_hand_dom"/>
</dbReference>
<dbReference type="PROSITE" id="PS00018">
    <property type="entry name" value="EF_HAND_1"/>
    <property type="match status" value="1"/>
</dbReference>
<dbReference type="Pfam" id="PF13517">
    <property type="entry name" value="FG-GAP_3"/>
    <property type="match status" value="1"/>
</dbReference>
<sequence>MKIFRNLLYTNFIFFAIVSSVLGNPLNEAFSRIDKDNDKTLSKSEINRFPQLRQRLEGADTNENGRLTREEFAAFVRRSYEKQQTSTFDGDGKITPDESRNRRWKQRRRIRQPATMNGALPESSANVETIFRPAYIHKGSLAQASALVDVFGNGHPDILIACKRQVHLVKNNSTGSFTHAKTYVVDNANGWGLHDFNLDGQLDAFVAQQQREQDDAWINNSEGTFQRRDLGNESLGNARSILFADFDGDGSTDAFHSVSSFQTNHAGCQLHPGKTDGTFAPDIIRQVLAPDVPGFWYDSVTHTERGKEQWGNKMIKGSIVRDFDGDDKPDLIMAAYADRGFQEGGRGGIGQQWIDQQERGLFVLHNRSQPGKIRFAEVAKKAVGSWAYGNTNKDWNCYSVIPLDYNRDGRLDLFVGAVTRRAGLGRFEDTRSVALLENVSKPGEIRFIDRTEDSGFGHYNEMYPAERWQISFASGAAFDYDNDGWVDMCLVNRRDKDKTRWPYPHLFQNRGKGTFVSVPPHEHGIGGGAGEVYRGSYDPRRPGGIRWESTPEYANPDFDDGPFKRCQGFAVANGRLYASVSPRLLVRRDGTEPKWTEVFRWKPEQRAGAGLRGITAVAAPDGTHEVILGSREQEGRILRIDPEVGYKVTDELDSQQFLKEKLGSFRGGRLVAYNRFIPGTHPGTGKPIHLVTVAGIKPNDIRAA</sequence>
<evidence type="ECO:0000313" key="5">
    <source>
        <dbReference type="Proteomes" id="UP000188273"/>
    </source>
</evidence>
<evidence type="ECO:0000256" key="1">
    <source>
        <dbReference type="ARBA" id="ARBA00022729"/>
    </source>
</evidence>
<dbReference type="Proteomes" id="UP000188273">
    <property type="component" value="Chromosome"/>
</dbReference>
<dbReference type="Gene3D" id="2.130.10.130">
    <property type="entry name" value="Integrin alpha, N-terminal"/>
    <property type="match status" value="1"/>
</dbReference>
<dbReference type="AlphaFoldDB" id="A0A1Q2HNL5"/>
<dbReference type="Gene3D" id="1.10.238.10">
    <property type="entry name" value="EF-hand"/>
    <property type="match status" value="1"/>
</dbReference>
<dbReference type="STRING" id="1940790.L21SP3_00897"/>
<dbReference type="InterPro" id="IPR028994">
    <property type="entry name" value="Integrin_alpha_N"/>
</dbReference>
<dbReference type="PANTHER" id="PTHR46580">
    <property type="entry name" value="SENSOR KINASE-RELATED"/>
    <property type="match status" value="1"/>
</dbReference>
<dbReference type="Pfam" id="PF13202">
    <property type="entry name" value="EF-hand_5"/>
    <property type="match status" value="1"/>
</dbReference>
<organism evidence="4 5">
    <name type="scientific">Sedimentisphaera cyanobacteriorum</name>
    <dbReference type="NCBI Taxonomy" id="1940790"/>
    <lineage>
        <taxon>Bacteria</taxon>
        <taxon>Pseudomonadati</taxon>
        <taxon>Planctomycetota</taxon>
        <taxon>Phycisphaerae</taxon>
        <taxon>Sedimentisphaerales</taxon>
        <taxon>Sedimentisphaeraceae</taxon>
        <taxon>Sedimentisphaera</taxon>
    </lineage>
</organism>
<proteinExistence type="predicted"/>
<accession>A0A1Q2HNL5</accession>
<dbReference type="SUPFAM" id="SSF69318">
    <property type="entry name" value="Integrin alpha N-terminal domain"/>
    <property type="match status" value="1"/>
</dbReference>
<dbReference type="EMBL" id="CP019633">
    <property type="protein sequence ID" value="AQQ09099.1"/>
    <property type="molecule type" value="Genomic_DNA"/>
</dbReference>
<feature type="domain" description="EF-hand" evidence="3">
    <location>
        <begin position="47"/>
        <end position="82"/>
    </location>
</feature>
<feature type="region of interest" description="Disordered" evidence="2">
    <location>
        <begin position="86"/>
        <end position="108"/>
    </location>
</feature>
<keyword evidence="5" id="KW-1185">Reference proteome</keyword>
<reference evidence="5" key="1">
    <citation type="submission" date="2017-02" db="EMBL/GenBank/DDBJ databases">
        <title>Comparative genomics and description of representatives of a novel lineage of planctomycetes thriving in anoxic sediments.</title>
        <authorList>
            <person name="Spring S."/>
            <person name="Bunk B."/>
            <person name="Sproer C."/>
            <person name="Klenk H.-P."/>
        </authorList>
    </citation>
    <scope>NUCLEOTIDE SEQUENCE [LARGE SCALE GENOMIC DNA]</scope>
    <source>
        <strain evidence="5">L21-RPul-D3</strain>
    </source>
</reference>
<dbReference type="InterPro" id="IPR013517">
    <property type="entry name" value="FG-GAP"/>
</dbReference>
<keyword evidence="1" id="KW-0732">Signal</keyword>
<dbReference type="KEGG" id="pbu:L21SP3_00897"/>
<protein>
    <submittedName>
        <fullName evidence="4">FG-GAP repeat containing protein</fullName>
    </submittedName>
</protein>
<gene>
    <name evidence="4" type="ORF">L21SP3_00897</name>
</gene>
<evidence type="ECO:0000259" key="3">
    <source>
        <dbReference type="PROSITE" id="PS50222"/>
    </source>
</evidence>
<name>A0A1Q2HNL5_9BACT</name>
<dbReference type="InterPro" id="IPR018247">
    <property type="entry name" value="EF_Hand_1_Ca_BS"/>
</dbReference>
<dbReference type="PROSITE" id="PS50222">
    <property type="entry name" value="EF_HAND_2"/>
    <property type="match status" value="1"/>
</dbReference>
<dbReference type="RefSeq" id="WP_077539559.1">
    <property type="nucleotide sequence ID" value="NZ_CP019633.1"/>
</dbReference>
<evidence type="ECO:0000313" key="4">
    <source>
        <dbReference type="EMBL" id="AQQ09099.1"/>
    </source>
</evidence>
<dbReference type="SUPFAM" id="SSF47473">
    <property type="entry name" value="EF-hand"/>
    <property type="match status" value="1"/>
</dbReference>
<feature type="compositionally biased region" description="Basic and acidic residues" evidence="2">
    <location>
        <begin position="90"/>
        <end position="101"/>
    </location>
</feature>
<dbReference type="GO" id="GO:0005509">
    <property type="term" value="F:calcium ion binding"/>
    <property type="evidence" value="ECO:0007669"/>
    <property type="project" value="InterPro"/>
</dbReference>
<dbReference type="CDD" id="cd00051">
    <property type="entry name" value="EFh"/>
    <property type="match status" value="1"/>
</dbReference>
<dbReference type="OrthoDB" id="5287961at2"/>